<keyword evidence="1" id="KW-0862">Zinc</keyword>
<dbReference type="RefSeq" id="XP_006693741.1">
    <property type="nucleotide sequence ID" value="XM_006693678.1"/>
</dbReference>
<dbReference type="Pfam" id="PF03637">
    <property type="entry name" value="Mob1_phocein"/>
    <property type="match status" value="1"/>
</dbReference>
<accession>G0S5I0</accession>
<feature type="compositionally biased region" description="Low complexity" evidence="2">
    <location>
        <begin position="415"/>
        <end position="431"/>
    </location>
</feature>
<evidence type="ECO:0000256" key="2">
    <source>
        <dbReference type="SAM" id="MobiDB-lite"/>
    </source>
</evidence>
<dbReference type="OrthoDB" id="10262609at2759"/>
<feature type="region of interest" description="Disordered" evidence="2">
    <location>
        <begin position="1"/>
        <end position="47"/>
    </location>
</feature>
<organism evidence="4">
    <name type="scientific">Chaetomium thermophilum (strain DSM 1495 / CBS 144.50 / IMI 039719)</name>
    <name type="common">Thermochaetoides thermophila</name>
    <dbReference type="NCBI Taxonomy" id="759272"/>
    <lineage>
        <taxon>Eukaryota</taxon>
        <taxon>Fungi</taxon>
        <taxon>Dikarya</taxon>
        <taxon>Ascomycota</taxon>
        <taxon>Pezizomycotina</taxon>
        <taxon>Sordariomycetes</taxon>
        <taxon>Sordariomycetidae</taxon>
        <taxon>Sordariales</taxon>
        <taxon>Chaetomiaceae</taxon>
        <taxon>Thermochaetoides</taxon>
    </lineage>
</organism>
<dbReference type="SUPFAM" id="SSF101152">
    <property type="entry name" value="Mob1/phocein"/>
    <property type="match status" value="1"/>
</dbReference>
<feature type="compositionally biased region" description="Low complexity" evidence="2">
    <location>
        <begin position="456"/>
        <end position="480"/>
    </location>
</feature>
<feature type="binding site" evidence="1">
    <location>
        <position position="144"/>
    </location>
    <ligand>
        <name>Zn(2+)</name>
        <dbReference type="ChEBI" id="CHEBI:29105"/>
    </ligand>
</feature>
<keyword evidence="1" id="KW-0479">Metal-binding</keyword>
<protein>
    <recommendedName>
        <fullName evidence="5">Mob1 family protein</fullName>
    </recommendedName>
</protein>
<gene>
    <name evidence="3" type="ORF">CTHT_0033030</name>
</gene>
<keyword evidence="4" id="KW-1185">Reference proteome</keyword>
<dbReference type="EMBL" id="GL988041">
    <property type="protein sequence ID" value="EGS21445.1"/>
    <property type="molecule type" value="Genomic_DNA"/>
</dbReference>
<reference evidence="3 4" key="1">
    <citation type="journal article" date="2011" name="Cell">
        <title>Insight into structure and assembly of the nuclear pore complex by utilizing the genome of a eukaryotic thermophile.</title>
        <authorList>
            <person name="Amlacher S."/>
            <person name="Sarges P."/>
            <person name="Flemming D."/>
            <person name="van Noort V."/>
            <person name="Kunze R."/>
            <person name="Devos D.P."/>
            <person name="Arumugam M."/>
            <person name="Bork P."/>
            <person name="Hurt E."/>
        </authorList>
    </citation>
    <scope>NUCLEOTIDE SEQUENCE [LARGE SCALE GENOMIC DNA]</scope>
    <source>
        <strain evidence="4">DSM 1495 / CBS 144.50 / IMI 039719</strain>
    </source>
</reference>
<feature type="compositionally biased region" description="Pro residues" evidence="2">
    <location>
        <begin position="351"/>
        <end position="360"/>
    </location>
</feature>
<dbReference type="eggNOG" id="KOG1852">
    <property type="taxonomic scope" value="Eukaryota"/>
</dbReference>
<feature type="region of interest" description="Disordered" evidence="2">
    <location>
        <begin position="408"/>
        <end position="432"/>
    </location>
</feature>
<evidence type="ECO:0000313" key="4">
    <source>
        <dbReference type="Proteomes" id="UP000008066"/>
    </source>
</evidence>
<feature type="region of interest" description="Disordered" evidence="2">
    <location>
        <begin position="456"/>
        <end position="661"/>
    </location>
</feature>
<dbReference type="OMA" id="THENANA"/>
<feature type="compositionally biased region" description="Acidic residues" evidence="2">
    <location>
        <begin position="561"/>
        <end position="579"/>
    </location>
</feature>
<dbReference type="PANTHER" id="PTHR22599">
    <property type="entry name" value="MPS ONE BINDER KINASE ACTIVATOR-LIKE MOB"/>
    <property type="match status" value="1"/>
</dbReference>
<feature type="compositionally biased region" description="Polar residues" evidence="2">
    <location>
        <begin position="317"/>
        <end position="326"/>
    </location>
</feature>
<dbReference type="HOGENOM" id="CLU_027210_1_1_1"/>
<dbReference type="Gene3D" id="1.20.140.30">
    <property type="entry name" value="MOB kinase activator"/>
    <property type="match status" value="1"/>
</dbReference>
<evidence type="ECO:0000313" key="3">
    <source>
        <dbReference type="EMBL" id="EGS21445.1"/>
    </source>
</evidence>
<feature type="compositionally biased region" description="Pro residues" evidence="2">
    <location>
        <begin position="1"/>
        <end position="17"/>
    </location>
</feature>
<dbReference type="SMART" id="SM01388">
    <property type="entry name" value="Mob1_phocein"/>
    <property type="match status" value="1"/>
</dbReference>
<feature type="binding site" evidence="1">
    <location>
        <position position="149"/>
    </location>
    <ligand>
        <name>Zn(2+)</name>
        <dbReference type="ChEBI" id="CHEBI:29105"/>
    </ligand>
</feature>
<dbReference type="STRING" id="759272.G0S5I0"/>
<dbReference type="KEGG" id="cthr:CTHT_0033030"/>
<proteinExistence type="predicted"/>
<dbReference type="GeneID" id="18257341"/>
<dbReference type="InterPro" id="IPR036703">
    <property type="entry name" value="MOB_kinase_act_sf"/>
</dbReference>
<feature type="compositionally biased region" description="Basic and acidic residues" evidence="2">
    <location>
        <begin position="592"/>
        <end position="642"/>
    </location>
</feature>
<dbReference type="AlphaFoldDB" id="G0S5I0"/>
<evidence type="ECO:0000256" key="1">
    <source>
        <dbReference type="PIRSR" id="PIRSR605301-1"/>
    </source>
</evidence>
<feature type="binding site" evidence="1">
    <location>
        <position position="229"/>
    </location>
    <ligand>
        <name>Zn(2+)</name>
        <dbReference type="ChEBI" id="CHEBI:29105"/>
    </ligand>
</feature>
<feature type="region of interest" description="Disordered" evidence="2">
    <location>
        <begin position="299"/>
        <end position="371"/>
    </location>
</feature>
<name>G0S5I0_CHATD</name>
<dbReference type="InterPro" id="IPR005301">
    <property type="entry name" value="MOB_kinase_act_fam"/>
</dbReference>
<feature type="binding site" evidence="1">
    <location>
        <position position="224"/>
    </location>
    <ligand>
        <name>Zn(2+)</name>
        <dbReference type="ChEBI" id="CHEBI:29105"/>
    </ligand>
</feature>
<sequence length="661" mass="71170">MSMPPSSPRLPSPPPPAEIQISPKSPLMGPNATRQASQIEQTTLDTNSKRRIHKGTKAADMAAGPPLVPLHELDSAFQLQEHLSALHYHHTASHTKSITRETAKLLATPPTGVDKTLWLYELCRFLIAQCNSLIVGFLFDTPPCSAATCPEMRASEWQFLCAVHESPKNCCAIDYCCHTLDWAANVVTNPKIFPSRFVVDHHEKSTAVKNLVNVFRRLHRIFAHAWFQHRGVFWAVEGQTGLYVFFKTVCDTYDLLPAENYKLPPEAEGLDGTALHGDGFPDKRQHMPAASIAIAKPPRDVDYTPESRTNTRRHIKSSPSTGSAVTTVPEAEEDEDPSHLSNKLGQLHISHPPPPLPPQAPAAANEEAHETTSTIPVMVEHRTPVAELPVRPASVVPPVGKIAIQRRAEPTLESAGPATAAATAPTRAAVPKQAAGTPLPLLPLVDDSFIPNQHAAADAGAPAADAQSAQEEQTTAVPDEPTLPPEKPVPEKEQQESVVFVEKLPPPPPQQQEQQEEVALPQGEAKAEGVSGAPPAPPPAVTVTGEGESLLAGAPAPVQTDGDDDDDDEEEEEEEEESAELVAEAAPNAVSVDKREEKSGEGGEKEAEDMRDTVENEKKKAEVNAESEKEKEQKNADGDEGPKPVSQPQPQPETGEGEKAA</sequence>
<feature type="compositionally biased region" description="Polar residues" evidence="2">
    <location>
        <begin position="32"/>
        <end position="46"/>
    </location>
</feature>
<evidence type="ECO:0008006" key="5">
    <source>
        <dbReference type="Google" id="ProtNLM"/>
    </source>
</evidence>
<dbReference type="Proteomes" id="UP000008066">
    <property type="component" value="Unassembled WGS sequence"/>
</dbReference>